<evidence type="ECO:0000256" key="9">
    <source>
        <dbReference type="SAM" id="MobiDB-lite"/>
    </source>
</evidence>
<dbReference type="AlphaFoldDB" id="A0AA43S6D7"/>
<evidence type="ECO:0000256" key="8">
    <source>
        <dbReference type="ARBA" id="ARBA00023235"/>
    </source>
</evidence>
<protein>
    <recommendedName>
        <fullName evidence="4">peptidylprolyl isomerase</fullName>
        <ecNumber evidence="4">5.2.1.8</ecNumber>
    </recommendedName>
</protein>
<evidence type="ECO:0000256" key="2">
    <source>
        <dbReference type="ARBA" id="ARBA00004496"/>
    </source>
</evidence>
<evidence type="ECO:0000256" key="3">
    <source>
        <dbReference type="ARBA" id="ARBA00006577"/>
    </source>
</evidence>
<proteinExistence type="inferred from homology"/>
<evidence type="ECO:0000256" key="5">
    <source>
        <dbReference type="ARBA" id="ARBA00022490"/>
    </source>
</evidence>
<evidence type="ECO:0000256" key="4">
    <source>
        <dbReference type="ARBA" id="ARBA00013194"/>
    </source>
</evidence>
<accession>A0AA43S6D7</accession>
<dbReference type="EC" id="5.2.1.8" evidence="4"/>
<reference evidence="10" key="1">
    <citation type="submission" date="2023-04" db="EMBL/GenBank/DDBJ databases">
        <title>Genome Encyclopedia of Bacteria and Archaea VI: Functional Genomics of Type Strains.</title>
        <authorList>
            <person name="Whitman W."/>
        </authorList>
    </citation>
    <scope>NUCLEOTIDE SEQUENCE</scope>
    <source>
        <strain evidence="10">Enz.4-51</strain>
    </source>
</reference>
<dbReference type="SUPFAM" id="SSF54534">
    <property type="entry name" value="FKBP-like"/>
    <property type="match status" value="1"/>
</dbReference>
<keyword evidence="7" id="KW-0143">Chaperone</keyword>
<keyword evidence="11" id="KW-1185">Reference proteome</keyword>
<comment type="catalytic activity">
    <reaction evidence="1">
        <text>[protein]-peptidylproline (omega=180) = [protein]-peptidylproline (omega=0)</text>
        <dbReference type="Rhea" id="RHEA:16237"/>
        <dbReference type="Rhea" id="RHEA-COMP:10747"/>
        <dbReference type="Rhea" id="RHEA-COMP:10748"/>
        <dbReference type="ChEBI" id="CHEBI:83833"/>
        <dbReference type="ChEBI" id="CHEBI:83834"/>
        <dbReference type="EC" id="5.2.1.8"/>
    </reaction>
</comment>
<evidence type="ECO:0000256" key="1">
    <source>
        <dbReference type="ARBA" id="ARBA00000971"/>
    </source>
</evidence>
<evidence type="ECO:0000313" key="10">
    <source>
        <dbReference type="EMBL" id="MDH6503726.1"/>
    </source>
</evidence>
<feature type="region of interest" description="Disordered" evidence="9">
    <location>
        <begin position="164"/>
        <end position="207"/>
    </location>
</feature>
<keyword evidence="6" id="KW-0697">Rotamase</keyword>
<gene>
    <name evidence="10" type="ORF">M2127_001019</name>
</gene>
<evidence type="ECO:0000256" key="6">
    <source>
        <dbReference type="ARBA" id="ARBA00023110"/>
    </source>
</evidence>
<dbReference type="GO" id="GO:0003755">
    <property type="term" value="F:peptidyl-prolyl cis-trans isomerase activity"/>
    <property type="evidence" value="ECO:0007669"/>
    <property type="project" value="UniProtKB-KW"/>
</dbReference>
<comment type="caution">
    <text evidence="10">The sequence shown here is derived from an EMBL/GenBank/DDBJ whole genome shotgun (WGS) entry which is preliminary data.</text>
</comment>
<dbReference type="Proteomes" id="UP001161160">
    <property type="component" value="Unassembled WGS sequence"/>
</dbReference>
<dbReference type="EMBL" id="JARXYA010000004">
    <property type="protein sequence ID" value="MDH6503726.1"/>
    <property type="molecule type" value="Genomic_DNA"/>
</dbReference>
<sequence length="207" mass="23258">MSEEFRMKIEKNTIVSLRYKLTDAQNNVIEEPDTPMVYLHGGYEGTFPKIESLLDGQDVGYEASIQLEPSEAFGEYDPELLKIEPRVRFPEPLEVGMQFEGVPEADEEDVEHAAVDSDEDEEPLIYTVTDVADNQVVLDGNHPLAGMALRFWVQVEDVRAATDDEIENRYPEGGDSFSFGMPIEGDDSDEDDFLGDEPENPSSHTLH</sequence>
<dbReference type="PANTHER" id="PTHR47861:SF3">
    <property type="entry name" value="FKBP-TYPE PEPTIDYL-PROLYL CIS-TRANS ISOMERASE SLYD"/>
    <property type="match status" value="1"/>
</dbReference>
<dbReference type="GO" id="GO:0005737">
    <property type="term" value="C:cytoplasm"/>
    <property type="evidence" value="ECO:0007669"/>
    <property type="project" value="UniProtKB-SubCell"/>
</dbReference>
<organism evidence="10 11">
    <name type="scientific">Polynucleobacter sphagniphilus</name>
    <dbReference type="NCBI Taxonomy" id="1743169"/>
    <lineage>
        <taxon>Bacteria</taxon>
        <taxon>Pseudomonadati</taxon>
        <taxon>Pseudomonadota</taxon>
        <taxon>Betaproteobacteria</taxon>
        <taxon>Burkholderiales</taxon>
        <taxon>Burkholderiaceae</taxon>
        <taxon>Polynucleobacter</taxon>
    </lineage>
</organism>
<keyword evidence="5" id="KW-0963">Cytoplasm</keyword>
<dbReference type="Gene3D" id="3.10.50.40">
    <property type="match status" value="1"/>
</dbReference>
<evidence type="ECO:0000313" key="11">
    <source>
        <dbReference type="Proteomes" id="UP001161160"/>
    </source>
</evidence>
<evidence type="ECO:0000256" key="7">
    <source>
        <dbReference type="ARBA" id="ARBA00023186"/>
    </source>
</evidence>
<comment type="similarity">
    <text evidence="3">Belongs to the FKBP-type PPIase family.</text>
</comment>
<dbReference type="PANTHER" id="PTHR47861">
    <property type="entry name" value="FKBP-TYPE PEPTIDYL-PROLYL CIS-TRANS ISOMERASE SLYD"/>
    <property type="match status" value="1"/>
</dbReference>
<dbReference type="InterPro" id="IPR046357">
    <property type="entry name" value="PPIase_dom_sf"/>
</dbReference>
<name>A0AA43S6D7_9BURK</name>
<comment type="subcellular location">
    <subcellularLocation>
        <location evidence="2">Cytoplasm</location>
    </subcellularLocation>
</comment>
<feature type="compositionally biased region" description="Acidic residues" evidence="9">
    <location>
        <begin position="184"/>
        <end position="199"/>
    </location>
</feature>
<keyword evidence="8 10" id="KW-0413">Isomerase</keyword>